<accession>A0A6A6F4B0</accession>
<dbReference type="Proteomes" id="UP000799539">
    <property type="component" value="Unassembled WGS sequence"/>
</dbReference>
<feature type="region of interest" description="Disordered" evidence="1">
    <location>
        <begin position="236"/>
        <end position="289"/>
    </location>
</feature>
<evidence type="ECO:0000313" key="2">
    <source>
        <dbReference type="EMBL" id="KAF2208755.1"/>
    </source>
</evidence>
<feature type="compositionally biased region" description="Acidic residues" evidence="1">
    <location>
        <begin position="238"/>
        <end position="260"/>
    </location>
</feature>
<feature type="compositionally biased region" description="Basic and acidic residues" evidence="1">
    <location>
        <begin position="138"/>
        <end position="150"/>
    </location>
</feature>
<feature type="compositionally biased region" description="Low complexity" evidence="1">
    <location>
        <begin position="339"/>
        <end position="352"/>
    </location>
</feature>
<feature type="compositionally biased region" description="Basic and acidic residues" evidence="1">
    <location>
        <begin position="381"/>
        <end position="390"/>
    </location>
</feature>
<dbReference type="AlphaFoldDB" id="A0A6A6F4B0"/>
<gene>
    <name evidence="2" type="ORF">CERZMDRAFT_101198</name>
</gene>
<feature type="region of interest" description="Disordered" evidence="1">
    <location>
        <begin position="310"/>
        <end position="360"/>
    </location>
</feature>
<dbReference type="OrthoDB" id="10338914at2759"/>
<evidence type="ECO:0000313" key="3">
    <source>
        <dbReference type="Proteomes" id="UP000799539"/>
    </source>
</evidence>
<protein>
    <submittedName>
        <fullName evidence="2">Uncharacterized protein</fullName>
    </submittedName>
</protein>
<name>A0A6A6F4B0_9PEZI</name>
<reference evidence="2" key="1">
    <citation type="journal article" date="2020" name="Stud. Mycol.">
        <title>101 Dothideomycetes genomes: a test case for predicting lifestyles and emergence of pathogens.</title>
        <authorList>
            <person name="Haridas S."/>
            <person name="Albert R."/>
            <person name="Binder M."/>
            <person name="Bloem J."/>
            <person name="Labutti K."/>
            <person name="Salamov A."/>
            <person name="Andreopoulos B."/>
            <person name="Baker S."/>
            <person name="Barry K."/>
            <person name="Bills G."/>
            <person name="Bluhm B."/>
            <person name="Cannon C."/>
            <person name="Castanera R."/>
            <person name="Culley D."/>
            <person name="Daum C."/>
            <person name="Ezra D."/>
            <person name="Gonzalez J."/>
            <person name="Henrissat B."/>
            <person name="Kuo A."/>
            <person name="Liang C."/>
            <person name="Lipzen A."/>
            <person name="Lutzoni F."/>
            <person name="Magnuson J."/>
            <person name="Mondo S."/>
            <person name="Nolan M."/>
            <person name="Ohm R."/>
            <person name="Pangilinan J."/>
            <person name="Park H.-J."/>
            <person name="Ramirez L."/>
            <person name="Alfaro M."/>
            <person name="Sun H."/>
            <person name="Tritt A."/>
            <person name="Yoshinaga Y."/>
            <person name="Zwiers L.-H."/>
            <person name="Turgeon B."/>
            <person name="Goodwin S."/>
            <person name="Spatafora J."/>
            <person name="Crous P."/>
            <person name="Grigoriev I."/>
        </authorList>
    </citation>
    <scope>NUCLEOTIDE SEQUENCE</scope>
    <source>
        <strain evidence="2">SCOH1-5</strain>
    </source>
</reference>
<evidence type="ECO:0000256" key="1">
    <source>
        <dbReference type="SAM" id="MobiDB-lite"/>
    </source>
</evidence>
<sequence length="433" mass="48363">MNDDDIKVRCNNSSGLRPCVCIATLHDGSNVYLGIAKVSSGRPDGIQYRPKIYYSDSRFSTGLTPAKRVDWHMDAEVAGYNDLCLSLNHWGTLLRCLGWNNKTEMLWYARNIDGSERNGFGEGEILGNDEVTEDDVEHDMSEHELGRGEGDSDEDEDPYAPPFVMGNAPPASDDYGAAEVEHYDDHDYGESEFDDQEGDGGYHIEGSTYQIDRTERCGTPSEDTSQVSGRRYDFPQAMEEDDGDRSQELEADVVGSDEEDAMRVDWTGVAYDDGPSDEDEEWRMAESQRQQKLAELEQRVAAIEKCISDMKAIPRASLGSTQQPRRRDVQGRQADEAASRSSSCATASSSRQATDDRVMVQNLRREVDRLKKVVASNSHSQRSESWRQADFEIVDGGNEAENGKADEPVSLPPPWPFRVMYTRRPNLADGPGQ</sequence>
<keyword evidence="3" id="KW-1185">Reference proteome</keyword>
<dbReference type="EMBL" id="ML992692">
    <property type="protein sequence ID" value="KAF2208755.1"/>
    <property type="molecule type" value="Genomic_DNA"/>
</dbReference>
<feature type="region of interest" description="Disordered" evidence="1">
    <location>
        <begin position="135"/>
        <end position="160"/>
    </location>
</feature>
<proteinExistence type="predicted"/>
<feature type="region of interest" description="Disordered" evidence="1">
    <location>
        <begin position="372"/>
        <end position="418"/>
    </location>
</feature>
<organism evidence="2 3">
    <name type="scientific">Cercospora zeae-maydis SCOH1-5</name>
    <dbReference type="NCBI Taxonomy" id="717836"/>
    <lineage>
        <taxon>Eukaryota</taxon>
        <taxon>Fungi</taxon>
        <taxon>Dikarya</taxon>
        <taxon>Ascomycota</taxon>
        <taxon>Pezizomycotina</taxon>
        <taxon>Dothideomycetes</taxon>
        <taxon>Dothideomycetidae</taxon>
        <taxon>Mycosphaerellales</taxon>
        <taxon>Mycosphaerellaceae</taxon>
        <taxon>Cercospora</taxon>
    </lineage>
</organism>
<feature type="compositionally biased region" description="Basic and acidic residues" evidence="1">
    <location>
        <begin position="325"/>
        <end position="338"/>
    </location>
</feature>